<comment type="cofactor">
    <cofactor evidence="1">
        <name>Ca(2+)</name>
        <dbReference type="ChEBI" id="CHEBI:29108"/>
    </cofactor>
</comment>
<dbReference type="InterPro" id="IPR017850">
    <property type="entry name" value="Alkaline_phosphatase_core_sf"/>
</dbReference>
<dbReference type="CDD" id="cd16030">
    <property type="entry name" value="iduronate-2-sulfatase"/>
    <property type="match status" value="1"/>
</dbReference>
<keyword evidence="3" id="KW-0479">Metal-binding</keyword>
<sequence>MKSKNGVRTNAFPFAHRNLRFLIQGFLIQSCVFLLLSSSAIIADESRPNVLLVCVDDLRPELRCFGAEYIHSPNIDRLASQGRRFARHYVQSPTCGASRYALLTGTYGGSSNNALFERAKSLLENPGRISPSMPAWFRQNGYTTVSVGKVSHHPGGRGGDRWDKSSVLELPDSWDRHLLTPGPWQDPRGWMHGLANGEIRNDETREDGTISMHVMQSTEGPDSIYPDGVSIDEALRQMDLVTAEKEKPFFLAVGILRPHLPFGAPAKYLQHYADTEMPPTAHPQKPKGKTTWHKSGEFYKYDRGGRDPNTDAEYAIEVRKHYAACVSYADAQVGKLMDRLRTTGADKNTIVVLWGDHGWHLGEHAIWGKHALFEESLHSPLIISYPEIAQGGEPTNAMVETLDIFPTLCELTGLPTPDFVDGVSLKPILDDPKSAGHPAFSYFRSAKTIRTETHRLIRHKNGHVELYDHGSAAKETENIASENSLLVETLSNQLDARLD</sequence>
<dbReference type="EC" id="3.1.6.6" evidence="9"/>
<dbReference type="Pfam" id="PF00884">
    <property type="entry name" value="Sulfatase"/>
    <property type="match status" value="1"/>
</dbReference>
<evidence type="ECO:0000256" key="6">
    <source>
        <dbReference type="ARBA" id="ARBA00022837"/>
    </source>
</evidence>
<dbReference type="PANTHER" id="PTHR45953">
    <property type="entry name" value="IDURONATE 2-SULFATASE"/>
    <property type="match status" value="1"/>
</dbReference>
<evidence type="ECO:0000256" key="7">
    <source>
        <dbReference type="SAM" id="Phobius"/>
    </source>
</evidence>
<dbReference type="Gene3D" id="3.40.720.10">
    <property type="entry name" value="Alkaline Phosphatase, subunit A"/>
    <property type="match status" value="1"/>
</dbReference>
<evidence type="ECO:0000313" key="9">
    <source>
        <dbReference type="EMBL" id="TWU26720.1"/>
    </source>
</evidence>
<comment type="caution">
    <text evidence="9">The sequence shown here is derived from an EMBL/GenBank/DDBJ whole genome shotgun (WGS) entry which is preliminary data.</text>
</comment>
<dbReference type="AlphaFoldDB" id="A0A5C6CQC4"/>
<dbReference type="Proteomes" id="UP000316304">
    <property type="component" value="Unassembled WGS sequence"/>
</dbReference>
<keyword evidence="6" id="KW-0106">Calcium</keyword>
<feature type="transmembrane region" description="Helical" evidence="7">
    <location>
        <begin position="21"/>
        <end position="43"/>
    </location>
</feature>
<evidence type="ECO:0000256" key="1">
    <source>
        <dbReference type="ARBA" id="ARBA00001913"/>
    </source>
</evidence>
<accession>A0A5C6CQC4</accession>
<dbReference type="GO" id="GO:0005737">
    <property type="term" value="C:cytoplasm"/>
    <property type="evidence" value="ECO:0007669"/>
    <property type="project" value="TreeGrafter"/>
</dbReference>
<keyword evidence="10" id="KW-1185">Reference proteome</keyword>
<keyword evidence="7" id="KW-0472">Membrane</keyword>
<keyword evidence="4" id="KW-0732">Signal</keyword>
<dbReference type="EMBL" id="SJPT01000001">
    <property type="protein sequence ID" value="TWU26720.1"/>
    <property type="molecule type" value="Genomic_DNA"/>
</dbReference>
<dbReference type="GO" id="GO:0047753">
    <property type="term" value="F:choline-sulfatase activity"/>
    <property type="evidence" value="ECO:0007669"/>
    <property type="project" value="UniProtKB-EC"/>
</dbReference>
<evidence type="ECO:0000256" key="2">
    <source>
        <dbReference type="ARBA" id="ARBA00008779"/>
    </source>
</evidence>
<protein>
    <submittedName>
        <fullName evidence="9">Choline-sulfatase</fullName>
        <ecNumber evidence="9">3.1.6.6</ecNumber>
    </submittedName>
</protein>
<evidence type="ECO:0000259" key="8">
    <source>
        <dbReference type="Pfam" id="PF00884"/>
    </source>
</evidence>
<organism evidence="9 10">
    <name type="scientific">Novipirellula galeiformis</name>
    <dbReference type="NCBI Taxonomy" id="2528004"/>
    <lineage>
        <taxon>Bacteria</taxon>
        <taxon>Pseudomonadati</taxon>
        <taxon>Planctomycetota</taxon>
        <taxon>Planctomycetia</taxon>
        <taxon>Pirellulales</taxon>
        <taxon>Pirellulaceae</taxon>
        <taxon>Novipirellula</taxon>
    </lineage>
</organism>
<keyword evidence="7" id="KW-0812">Transmembrane</keyword>
<comment type="similarity">
    <text evidence="2">Belongs to the sulfatase family.</text>
</comment>
<feature type="domain" description="Sulfatase N-terminal" evidence="8">
    <location>
        <begin position="48"/>
        <end position="413"/>
    </location>
</feature>
<dbReference type="PROSITE" id="PS51257">
    <property type="entry name" value="PROKAR_LIPOPROTEIN"/>
    <property type="match status" value="1"/>
</dbReference>
<evidence type="ECO:0000256" key="3">
    <source>
        <dbReference type="ARBA" id="ARBA00022723"/>
    </source>
</evidence>
<evidence type="ECO:0000313" key="10">
    <source>
        <dbReference type="Proteomes" id="UP000316304"/>
    </source>
</evidence>
<name>A0A5C6CQC4_9BACT</name>
<dbReference type="PANTHER" id="PTHR45953:SF1">
    <property type="entry name" value="IDURONATE 2-SULFATASE"/>
    <property type="match status" value="1"/>
</dbReference>
<keyword evidence="5 9" id="KW-0378">Hydrolase</keyword>
<proteinExistence type="inferred from homology"/>
<reference evidence="9 10" key="1">
    <citation type="submission" date="2019-02" db="EMBL/GenBank/DDBJ databases">
        <title>Deep-cultivation of Planctomycetes and their phenomic and genomic characterization uncovers novel biology.</title>
        <authorList>
            <person name="Wiegand S."/>
            <person name="Jogler M."/>
            <person name="Boedeker C."/>
            <person name="Pinto D."/>
            <person name="Vollmers J."/>
            <person name="Rivas-Marin E."/>
            <person name="Kohn T."/>
            <person name="Peeters S.H."/>
            <person name="Heuer A."/>
            <person name="Rast P."/>
            <person name="Oberbeckmann S."/>
            <person name="Bunk B."/>
            <person name="Jeske O."/>
            <person name="Meyerdierks A."/>
            <person name="Storesund J.E."/>
            <person name="Kallscheuer N."/>
            <person name="Luecker S."/>
            <person name="Lage O.M."/>
            <person name="Pohl T."/>
            <person name="Merkel B.J."/>
            <person name="Hornburger P."/>
            <person name="Mueller R.-W."/>
            <person name="Bruemmer F."/>
            <person name="Labrenz M."/>
            <person name="Spormann A.M."/>
            <person name="Op Den Camp H."/>
            <person name="Overmann J."/>
            <person name="Amann R."/>
            <person name="Jetten M.S.M."/>
            <person name="Mascher T."/>
            <person name="Medema M.H."/>
            <person name="Devos D.P."/>
            <person name="Kaster A.-K."/>
            <person name="Ovreas L."/>
            <person name="Rohde M."/>
            <person name="Galperin M.Y."/>
            <person name="Jogler C."/>
        </authorList>
    </citation>
    <scope>NUCLEOTIDE SEQUENCE [LARGE SCALE GENOMIC DNA]</scope>
    <source>
        <strain evidence="9 10">Pla52o</strain>
    </source>
</reference>
<dbReference type="InterPro" id="IPR035874">
    <property type="entry name" value="IDS"/>
</dbReference>
<dbReference type="GO" id="GO:0004423">
    <property type="term" value="F:iduronate-2-sulfatase activity"/>
    <property type="evidence" value="ECO:0007669"/>
    <property type="project" value="InterPro"/>
</dbReference>
<dbReference type="GO" id="GO:0046872">
    <property type="term" value="F:metal ion binding"/>
    <property type="evidence" value="ECO:0007669"/>
    <property type="project" value="UniProtKB-KW"/>
</dbReference>
<evidence type="ECO:0000256" key="5">
    <source>
        <dbReference type="ARBA" id="ARBA00022801"/>
    </source>
</evidence>
<keyword evidence="7" id="KW-1133">Transmembrane helix</keyword>
<evidence type="ECO:0000256" key="4">
    <source>
        <dbReference type="ARBA" id="ARBA00022729"/>
    </source>
</evidence>
<dbReference type="OrthoDB" id="9782218at2"/>
<gene>
    <name evidence="9" type="primary">betC_1</name>
    <name evidence="9" type="ORF">Pla52o_05730</name>
</gene>
<dbReference type="InterPro" id="IPR000917">
    <property type="entry name" value="Sulfatase_N"/>
</dbReference>
<dbReference type="SUPFAM" id="SSF53649">
    <property type="entry name" value="Alkaline phosphatase-like"/>
    <property type="match status" value="1"/>
</dbReference>